<gene>
    <name evidence="2" type="ORF">PP2015_1390</name>
</gene>
<dbReference type="InterPro" id="IPR001437">
    <property type="entry name" value="Tscrpt_elong_fac_GreA/B_C"/>
</dbReference>
<dbReference type="STRING" id="161398.PP2015_1390"/>
<dbReference type="GO" id="GO:0003746">
    <property type="term" value="F:translation elongation factor activity"/>
    <property type="evidence" value="ECO:0007669"/>
    <property type="project" value="UniProtKB-KW"/>
</dbReference>
<dbReference type="EMBL" id="CP013187">
    <property type="protein sequence ID" value="ALO41896.1"/>
    <property type="molecule type" value="Genomic_DNA"/>
</dbReference>
<proteinExistence type="predicted"/>
<organism evidence="2 3">
    <name type="scientific">Pseudoalteromonas phenolica</name>
    <dbReference type="NCBI Taxonomy" id="161398"/>
    <lineage>
        <taxon>Bacteria</taxon>
        <taxon>Pseudomonadati</taxon>
        <taxon>Pseudomonadota</taxon>
        <taxon>Gammaproteobacteria</taxon>
        <taxon>Alteromonadales</taxon>
        <taxon>Pseudoalteromonadaceae</taxon>
        <taxon>Pseudoalteromonas</taxon>
    </lineage>
</organism>
<dbReference type="AlphaFoldDB" id="A0A0S2K176"/>
<protein>
    <submittedName>
        <fullName evidence="2">Transcription elongation factor, GreA/GreB</fullName>
    </submittedName>
</protein>
<dbReference type="KEGG" id="pphe:PP2015_1390"/>
<sequence>MNKQHFIEYLKFALEAKLQEAVQAANSAREDATHEQSAAETQYDSLSIESAYLAQGQSERVDDAHKAIKAFDSIYELCPSESIVIGSLVSCENEEGDIFWYFIGPTEGGLKLDIKNTVVWTITPASPLGKVLMNKKVHDEFEWTMHGATQEFEITKIL</sequence>
<dbReference type="InterPro" id="IPR036953">
    <property type="entry name" value="GreA/GreB_C_sf"/>
</dbReference>
<dbReference type="OrthoDB" id="5293337at2"/>
<dbReference type="PIRSF" id="PIRSF006092">
    <property type="entry name" value="GreA_GreB"/>
    <property type="match status" value="1"/>
</dbReference>
<evidence type="ECO:0000259" key="1">
    <source>
        <dbReference type="Pfam" id="PF01272"/>
    </source>
</evidence>
<dbReference type="GO" id="GO:0032784">
    <property type="term" value="P:regulation of DNA-templated transcription elongation"/>
    <property type="evidence" value="ECO:0007669"/>
    <property type="project" value="InterPro"/>
</dbReference>
<dbReference type="GO" id="GO:0070063">
    <property type="term" value="F:RNA polymerase binding"/>
    <property type="evidence" value="ECO:0007669"/>
    <property type="project" value="InterPro"/>
</dbReference>
<keyword evidence="3" id="KW-1185">Reference proteome</keyword>
<keyword evidence="2" id="KW-0648">Protein biosynthesis</keyword>
<evidence type="ECO:0000313" key="2">
    <source>
        <dbReference type="EMBL" id="ALO41896.1"/>
    </source>
</evidence>
<dbReference type="PATRIC" id="fig|161398.10.peg.1416"/>
<dbReference type="SUPFAM" id="SSF54534">
    <property type="entry name" value="FKBP-like"/>
    <property type="match status" value="1"/>
</dbReference>
<dbReference type="GO" id="GO:0003677">
    <property type="term" value="F:DNA binding"/>
    <property type="evidence" value="ECO:0007669"/>
    <property type="project" value="InterPro"/>
</dbReference>
<feature type="domain" description="Transcription elongation factor GreA/GreB C-terminal" evidence="1">
    <location>
        <begin position="80"/>
        <end position="157"/>
    </location>
</feature>
<reference evidence="3" key="1">
    <citation type="submission" date="2015-11" db="EMBL/GenBank/DDBJ databases">
        <authorList>
            <person name="Kim K.M."/>
        </authorList>
    </citation>
    <scope>NUCLEOTIDE SEQUENCE [LARGE SCALE GENOMIC DNA]</scope>
    <source>
        <strain evidence="3">KCTC 12086</strain>
    </source>
</reference>
<dbReference type="Pfam" id="PF01272">
    <property type="entry name" value="GreA_GreB"/>
    <property type="match status" value="1"/>
</dbReference>
<dbReference type="Gene3D" id="3.10.50.30">
    <property type="entry name" value="Transcription elongation factor, GreA/GreB, C-terminal domain"/>
    <property type="match status" value="1"/>
</dbReference>
<name>A0A0S2K176_9GAMM</name>
<evidence type="ECO:0000313" key="3">
    <source>
        <dbReference type="Proteomes" id="UP000061457"/>
    </source>
</evidence>
<accession>A0A0S2K176</accession>
<dbReference type="RefSeq" id="WP_058029595.1">
    <property type="nucleotide sequence ID" value="NZ_CP013187.1"/>
</dbReference>
<dbReference type="InterPro" id="IPR023459">
    <property type="entry name" value="Tscrpt_elong_fac_GreA/B_fam"/>
</dbReference>
<keyword evidence="2" id="KW-0251">Elongation factor</keyword>
<dbReference type="Proteomes" id="UP000061457">
    <property type="component" value="Chromosome I"/>
</dbReference>